<gene>
    <name evidence="3" type="ORF">COCON_G00057710</name>
</gene>
<dbReference type="Proteomes" id="UP001152803">
    <property type="component" value="Unassembled WGS sequence"/>
</dbReference>
<dbReference type="EMBL" id="JAFJMO010000004">
    <property type="protein sequence ID" value="KAJ8278705.1"/>
    <property type="molecule type" value="Genomic_DNA"/>
</dbReference>
<name>A0A9Q1I363_CONCO</name>
<dbReference type="AlphaFoldDB" id="A0A9Q1I363"/>
<feature type="transmembrane region" description="Helical" evidence="2">
    <location>
        <begin position="64"/>
        <end position="84"/>
    </location>
</feature>
<dbReference type="OrthoDB" id="8942450at2759"/>
<evidence type="ECO:0000313" key="4">
    <source>
        <dbReference type="Proteomes" id="UP001152803"/>
    </source>
</evidence>
<evidence type="ECO:0000256" key="1">
    <source>
        <dbReference type="SAM" id="MobiDB-lite"/>
    </source>
</evidence>
<accession>A0A9Q1I363</accession>
<reference evidence="3" key="1">
    <citation type="journal article" date="2023" name="Science">
        <title>Genome structures resolve the early diversification of teleost fishes.</title>
        <authorList>
            <person name="Parey E."/>
            <person name="Louis A."/>
            <person name="Montfort J."/>
            <person name="Bouchez O."/>
            <person name="Roques C."/>
            <person name="Iampietro C."/>
            <person name="Lluch J."/>
            <person name="Castinel A."/>
            <person name="Donnadieu C."/>
            <person name="Desvignes T."/>
            <person name="Floi Bucao C."/>
            <person name="Jouanno E."/>
            <person name="Wen M."/>
            <person name="Mejri S."/>
            <person name="Dirks R."/>
            <person name="Jansen H."/>
            <person name="Henkel C."/>
            <person name="Chen W.J."/>
            <person name="Zahm M."/>
            <person name="Cabau C."/>
            <person name="Klopp C."/>
            <person name="Thompson A.W."/>
            <person name="Robinson-Rechavi M."/>
            <person name="Braasch I."/>
            <person name="Lecointre G."/>
            <person name="Bobe J."/>
            <person name="Postlethwait J.H."/>
            <person name="Berthelot C."/>
            <person name="Roest Crollius H."/>
            <person name="Guiguen Y."/>
        </authorList>
    </citation>
    <scope>NUCLEOTIDE SEQUENCE</scope>
    <source>
        <strain evidence="3">Concon-B</strain>
    </source>
</reference>
<keyword evidence="2" id="KW-1133">Transmembrane helix</keyword>
<keyword evidence="2" id="KW-0812">Transmembrane</keyword>
<protein>
    <submittedName>
        <fullName evidence="3">Uncharacterized protein</fullName>
    </submittedName>
</protein>
<keyword evidence="4" id="KW-1185">Reference proteome</keyword>
<sequence length="335" mass="37275">MTQPDMVQVRIYTSDHAMDEKKQSQETSGLLDPHSAPEEVLKNAEIGNPDEMASSKSSQTTRNIVIALLALWSVISLIIIVVWATSPDLKSASQCRAELQAVTEKMEGAKVMWTKDRAALEDRERQCREDQVLLRREISSLTATVMEANRSLIECGRENDLLSQNITVLEKEIEEHIQIEANLTSEITLQKDHIDILELNLTQTSHYFESCEALRSAAESQQRAAESQTKACESAKNHGQKQLQQCKSEIKDPSEQVGNRMPGLYTSPLVLLLCAIALHLLSSSCVNQCSSTSGPHVRPNLSGVPTRGVPLWSRKLSTFPCQEDEAEQKHDDDAI</sequence>
<evidence type="ECO:0000256" key="2">
    <source>
        <dbReference type="SAM" id="Phobius"/>
    </source>
</evidence>
<organism evidence="3 4">
    <name type="scientific">Conger conger</name>
    <name type="common">Conger eel</name>
    <name type="synonym">Muraena conger</name>
    <dbReference type="NCBI Taxonomy" id="82655"/>
    <lineage>
        <taxon>Eukaryota</taxon>
        <taxon>Metazoa</taxon>
        <taxon>Chordata</taxon>
        <taxon>Craniata</taxon>
        <taxon>Vertebrata</taxon>
        <taxon>Euteleostomi</taxon>
        <taxon>Actinopterygii</taxon>
        <taxon>Neopterygii</taxon>
        <taxon>Teleostei</taxon>
        <taxon>Anguilliformes</taxon>
        <taxon>Congridae</taxon>
        <taxon>Conger</taxon>
    </lineage>
</organism>
<comment type="caution">
    <text evidence="3">The sequence shown here is derived from an EMBL/GenBank/DDBJ whole genome shotgun (WGS) entry which is preliminary data.</text>
</comment>
<keyword evidence="2" id="KW-0472">Membrane</keyword>
<feature type="region of interest" description="Disordered" evidence="1">
    <location>
        <begin position="11"/>
        <end position="36"/>
    </location>
</feature>
<proteinExistence type="predicted"/>
<evidence type="ECO:0000313" key="3">
    <source>
        <dbReference type="EMBL" id="KAJ8278705.1"/>
    </source>
</evidence>